<evidence type="ECO:0000256" key="2">
    <source>
        <dbReference type="ARBA" id="ARBA00004496"/>
    </source>
</evidence>
<gene>
    <name evidence="8" type="ORF">ABVK25_009324</name>
</gene>
<name>A0ABR4AXF5_9LECA</name>
<dbReference type="PANTHER" id="PTHR39145:SF1">
    <property type="entry name" value="BIOGENESIS OF LYSOSOME-RELATED ORGANELLES COMPLEX 1 SUBUNIT CNL1"/>
    <property type="match status" value="1"/>
</dbReference>
<evidence type="ECO:0000256" key="1">
    <source>
        <dbReference type="ARBA" id="ARBA00003807"/>
    </source>
</evidence>
<dbReference type="PANTHER" id="PTHR39145">
    <property type="entry name" value="BIOGENESIS OF LYSOSOME-RELATED ORGANELLES COMPLEX 1 SUBUNIT CNL1"/>
    <property type="match status" value="1"/>
</dbReference>
<evidence type="ECO:0000313" key="9">
    <source>
        <dbReference type="Proteomes" id="UP001590951"/>
    </source>
</evidence>
<keyword evidence="5" id="KW-0963">Cytoplasm</keyword>
<feature type="region of interest" description="Disordered" evidence="7">
    <location>
        <begin position="34"/>
        <end position="75"/>
    </location>
</feature>
<evidence type="ECO:0000256" key="5">
    <source>
        <dbReference type="ARBA" id="ARBA00022490"/>
    </source>
</evidence>
<keyword evidence="9" id="KW-1185">Reference proteome</keyword>
<protein>
    <recommendedName>
        <fullName evidence="4">Biogenesis of lysosome-related organelles complex 1 subunit CNL1</fullName>
    </recommendedName>
    <alternativeName>
        <fullName evidence="6">CNO-like protein 1</fullName>
    </alternativeName>
</protein>
<evidence type="ECO:0000313" key="8">
    <source>
        <dbReference type="EMBL" id="KAL2050352.1"/>
    </source>
</evidence>
<accession>A0ABR4AXF5</accession>
<comment type="similarity">
    <text evidence="3">Belongs to the BLOC1S4 family.</text>
</comment>
<comment type="function">
    <text evidence="1">Component of the biogenesis of lysosome-related organelles complex-1 (BLOC-1), a complex that is involved in endosomal cargo sorting.</text>
</comment>
<reference evidence="8 9" key="1">
    <citation type="submission" date="2024-09" db="EMBL/GenBank/DDBJ databases">
        <title>Rethinking Asexuality: The Enigmatic Case of Functional Sexual Genes in Lepraria (Stereocaulaceae).</title>
        <authorList>
            <person name="Doellman M."/>
            <person name="Sun Y."/>
            <person name="Barcenas-Pena A."/>
            <person name="Lumbsch H.T."/>
            <person name="Grewe F."/>
        </authorList>
    </citation>
    <scope>NUCLEOTIDE SEQUENCE [LARGE SCALE GENOMIC DNA]</scope>
    <source>
        <strain evidence="8 9">Grewe 0041</strain>
    </source>
</reference>
<evidence type="ECO:0000256" key="4">
    <source>
        <dbReference type="ARBA" id="ARBA00014971"/>
    </source>
</evidence>
<evidence type="ECO:0000256" key="3">
    <source>
        <dbReference type="ARBA" id="ARBA00007289"/>
    </source>
</evidence>
<organism evidence="8 9">
    <name type="scientific">Lepraria finkii</name>
    <dbReference type="NCBI Taxonomy" id="1340010"/>
    <lineage>
        <taxon>Eukaryota</taxon>
        <taxon>Fungi</taxon>
        <taxon>Dikarya</taxon>
        <taxon>Ascomycota</taxon>
        <taxon>Pezizomycotina</taxon>
        <taxon>Lecanoromycetes</taxon>
        <taxon>OSLEUM clade</taxon>
        <taxon>Lecanoromycetidae</taxon>
        <taxon>Lecanorales</taxon>
        <taxon>Lecanorineae</taxon>
        <taxon>Stereocaulaceae</taxon>
        <taxon>Lepraria</taxon>
    </lineage>
</organism>
<comment type="caution">
    <text evidence="8">The sequence shown here is derived from an EMBL/GenBank/DDBJ whole genome shotgun (WGS) entry which is preliminary data.</text>
</comment>
<feature type="compositionally biased region" description="Low complexity" evidence="7">
    <location>
        <begin position="58"/>
        <end position="71"/>
    </location>
</feature>
<dbReference type="Proteomes" id="UP001590951">
    <property type="component" value="Unassembled WGS sequence"/>
</dbReference>
<comment type="subcellular location">
    <subcellularLocation>
        <location evidence="2">Cytoplasm</location>
    </subcellularLocation>
</comment>
<sequence length="197" mass="20969">MPTTTLPSSIPDSQLGLSASELAILRQHQQIALSSAGGSSNTHYANSTASSRGRGHVRSSASTSRAASSAGTQGGGGRLLLDAGSLAVLGSHFERLMGAIQGRVDSLTAQTQRSVSSQTGRAQTSIAAADTEIARFREILRQIDELETEFDKVRHIRDIVKGFRARVEGLERRVEGRGRPGWEEGDGDALCWVGVVW</sequence>
<dbReference type="InterPro" id="IPR034455">
    <property type="entry name" value="CNL1"/>
</dbReference>
<evidence type="ECO:0000256" key="6">
    <source>
        <dbReference type="ARBA" id="ARBA00029995"/>
    </source>
</evidence>
<dbReference type="EMBL" id="JBHFEH010000048">
    <property type="protein sequence ID" value="KAL2050352.1"/>
    <property type="molecule type" value="Genomic_DNA"/>
</dbReference>
<evidence type="ECO:0000256" key="7">
    <source>
        <dbReference type="SAM" id="MobiDB-lite"/>
    </source>
</evidence>
<feature type="compositionally biased region" description="Polar residues" evidence="7">
    <location>
        <begin position="34"/>
        <end position="51"/>
    </location>
</feature>
<proteinExistence type="inferred from homology"/>